<dbReference type="Proteomes" id="UP000001640">
    <property type="component" value="Chromosome 3"/>
</dbReference>
<dbReference type="Pfam" id="PF10405">
    <property type="entry name" value="BHD_3"/>
    <property type="match status" value="1"/>
</dbReference>
<keyword evidence="11" id="KW-1185">Reference proteome</keyword>
<feature type="transmembrane region" description="Helical" evidence="7">
    <location>
        <begin position="238"/>
        <end position="265"/>
    </location>
</feature>
<evidence type="ECO:0000313" key="11">
    <source>
        <dbReference type="Proteomes" id="UP000001640"/>
    </source>
</evidence>
<evidence type="ECO:0000256" key="1">
    <source>
        <dbReference type="ARBA" id="ARBA00004123"/>
    </source>
</evidence>
<evidence type="ECO:0000259" key="9">
    <source>
        <dbReference type="SMART" id="SM01031"/>
    </source>
</evidence>
<feature type="region of interest" description="Disordered" evidence="6">
    <location>
        <begin position="31"/>
        <end position="58"/>
    </location>
</feature>
<dbReference type="EMBL" id="HE576754">
    <property type="protein sequence ID" value="CCC69288.1"/>
    <property type="molecule type" value="Genomic_DNA"/>
</dbReference>
<dbReference type="GO" id="GO:0006289">
    <property type="term" value="P:nucleotide-excision repair"/>
    <property type="evidence" value="ECO:0007669"/>
    <property type="project" value="EnsemblFungi"/>
</dbReference>
<evidence type="ECO:0000256" key="5">
    <source>
        <dbReference type="ARBA" id="ARBA00023242"/>
    </source>
</evidence>
<keyword evidence="3" id="KW-0227">DNA damage</keyword>
<keyword evidence="4" id="KW-0234">DNA repair</keyword>
<keyword evidence="7" id="KW-0812">Transmembrane</keyword>
<feature type="region of interest" description="Disordered" evidence="6">
    <location>
        <begin position="1"/>
        <end position="20"/>
    </location>
</feature>
<reference key="2">
    <citation type="submission" date="2011-08" db="EMBL/GenBank/DDBJ databases">
        <title>Genome sequence of Naumovozyma castellii.</title>
        <authorList>
            <person name="Gordon J.L."/>
            <person name="Armisen D."/>
            <person name="Proux-Wera E."/>
            <person name="OhEigeartaigh S.S."/>
            <person name="Byrne K.P."/>
            <person name="Wolfe K.H."/>
        </authorList>
    </citation>
    <scope>NUCLEOTIDE SEQUENCE</scope>
    <source>
        <strain>Type strain:CBS 4309</strain>
    </source>
</reference>
<dbReference type="SMART" id="SM01030">
    <property type="entry name" value="BHD_1"/>
    <property type="match status" value="1"/>
</dbReference>
<dbReference type="AlphaFoldDB" id="G0VCS8"/>
<dbReference type="GO" id="GO:0005737">
    <property type="term" value="C:cytoplasm"/>
    <property type="evidence" value="ECO:0007669"/>
    <property type="project" value="TreeGrafter"/>
</dbReference>
<gene>
    <name evidence="10" type="primary">NCAS0C02980</name>
    <name evidence="10" type="ordered locus">NCAS_0C02980</name>
</gene>
<organism evidence="10 11">
    <name type="scientific">Naumovozyma castellii</name>
    <name type="common">Yeast</name>
    <name type="synonym">Saccharomyces castellii</name>
    <dbReference type="NCBI Taxonomy" id="27288"/>
    <lineage>
        <taxon>Eukaryota</taxon>
        <taxon>Fungi</taxon>
        <taxon>Dikarya</taxon>
        <taxon>Ascomycota</taxon>
        <taxon>Saccharomycotina</taxon>
        <taxon>Saccharomycetes</taxon>
        <taxon>Saccharomycetales</taxon>
        <taxon>Saccharomycetaceae</taxon>
        <taxon>Naumovozyma</taxon>
    </lineage>
</organism>
<dbReference type="OMA" id="QWKFLGR"/>
<name>G0VCS8_NAUCA</name>
<dbReference type="OrthoDB" id="300780at2759"/>
<dbReference type="Gene3D" id="3.90.260.10">
    <property type="entry name" value="Transglutaminase-like"/>
    <property type="match status" value="1"/>
</dbReference>
<evidence type="ECO:0000256" key="6">
    <source>
        <dbReference type="SAM" id="MobiDB-lite"/>
    </source>
</evidence>
<dbReference type="GeneID" id="96902871"/>
<feature type="domain" description="Rad4 beta-hairpin" evidence="8">
    <location>
        <begin position="426"/>
        <end position="487"/>
    </location>
</feature>
<evidence type="ECO:0000256" key="2">
    <source>
        <dbReference type="ARBA" id="ARBA00009525"/>
    </source>
</evidence>
<evidence type="ECO:0000313" key="10">
    <source>
        <dbReference type="EMBL" id="CCC69288.1"/>
    </source>
</evidence>
<dbReference type="InterPro" id="IPR018326">
    <property type="entry name" value="Rad4_beta-hairpin_dom1"/>
</dbReference>
<dbReference type="GO" id="GO:0006298">
    <property type="term" value="P:mismatch repair"/>
    <property type="evidence" value="ECO:0007669"/>
    <property type="project" value="TreeGrafter"/>
</dbReference>
<dbReference type="STRING" id="1064592.G0VCS8"/>
<keyword evidence="7" id="KW-1133">Transmembrane helix</keyword>
<evidence type="ECO:0000259" key="8">
    <source>
        <dbReference type="SMART" id="SM01030"/>
    </source>
</evidence>
<reference evidence="10 11" key="1">
    <citation type="journal article" date="2011" name="Proc. Natl. Acad. Sci. U.S.A.">
        <title>Evolutionary erosion of yeast sex chromosomes by mating-type switching accidents.</title>
        <authorList>
            <person name="Gordon J.L."/>
            <person name="Armisen D."/>
            <person name="Proux-Wera E."/>
            <person name="Oheigeartaigh S.S."/>
            <person name="Byrne K.P."/>
            <person name="Wolfe K.H."/>
        </authorList>
    </citation>
    <scope>NUCLEOTIDE SEQUENCE [LARGE SCALE GENOMIC DNA]</scope>
    <source>
        <strain evidence="11">ATCC 76901 / BCRC 22586 / CBS 4309 / NBRC 1992 / NRRL Y-12630</strain>
    </source>
</reference>
<sequence length="694" mass="82044">MVKRHSNNDLQDENKRRGKRKVDWDSVPLFFDEESSSESEDAYEISGLQEEGKEEEEGLEWEEVPLDGSISLTMERPIEFDCHGKKKRKKKPFPYHRLKFGVHLIVMPFLLATLKQRFEWTKDERLNRRLRRSVPKMIHKKFDKWSKEKKPEKRSKSIRTLLIGLVLWFRNHYQINSNGFRQNFNRLQYLVKYRDEQDELYKYILENPNIFYGSRPSLKNDIDDVRLMAKKKMTTRDILVIFFFIILKNMLSLDCHIALCFALPLPDYEVSCSNVKWQMENKVAVVPNKYDSDLLKPYFWIELTLPGNDDEVYVIDPVVHLNEREMVAKYKINEAISNFTPSNDLKINMNQRFRYVVSIDTTSGIISDFSPRYIKNLCYRYFDEAQSDRTSKNCKSYYFFKKLLNRVNKGVNNASCSQLMKLVAQKNFQLPESLSALKKSDNFIVPSLLRSTEIISSDAQPISYLTHTNVNSGKKTREPIFWKSAVLRLKSRQHWAILSRSIREDVKPLKWKKHIPLKNRRLLKMERYEIKELYSFDQTIPTPKLSNEYRAPDGTTKKITDPNFYRNKFKHVEIYSERVKPDGFVFVYLHEEYDVKVIINRFNKMAKKARHLEETIKYVEVVDGFDFKQRPGYAVPIINKLMINADDSSKVDSLIDAENERTGLSMWAQLLKKMQLKQTLNLRYGDADNDKSGN</sequence>
<evidence type="ECO:0000256" key="3">
    <source>
        <dbReference type="ARBA" id="ARBA00022763"/>
    </source>
</evidence>
<feature type="compositionally biased region" description="Acidic residues" evidence="6">
    <location>
        <begin position="31"/>
        <end position="43"/>
    </location>
</feature>
<dbReference type="Pfam" id="PF10403">
    <property type="entry name" value="BHD_1"/>
    <property type="match status" value="1"/>
</dbReference>
<dbReference type="GO" id="GO:0000111">
    <property type="term" value="C:nucleotide-excision repair factor 2 complex"/>
    <property type="evidence" value="ECO:0007669"/>
    <property type="project" value="TreeGrafter"/>
</dbReference>
<evidence type="ECO:0000256" key="7">
    <source>
        <dbReference type="SAM" id="Phobius"/>
    </source>
</evidence>
<dbReference type="InterPro" id="IPR004583">
    <property type="entry name" value="DNA_repair_Rad4"/>
</dbReference>
<evidence type="ECO:0000256" key="4">
    <source>
        <dbReference type="ARBA" id="ARBA00023204"/>
    </source>
</evidence>
<dbReference type="KEGG" id="ncs:NCAS_0C02980"/>
<dbReference type="eggNOG" id="KOG2179">
    <property type="taxonomic scope" value="Eukaryota"/>
</dbReference>
<dbReference type="InterPro" id="IPR036985">
    <property type="entry name" value="Transglutaminase-like_sf"/>
</dbReference>
<dbReference type="InParanoid" id="G0VCS8"/>
<accession>G0VCS8</accession>
<evidence type="ECO:0008006" key="12">
    <source>
        <dbReference type="Google" id="ProtNLM"/>
    </source>
</evidence>
<dbReference type="PANTHER" id="PTHR12135:SF2">
    <property type="entry name" value="DNA REPAIR PROTEIN RAD34"/>
    <property type="match status" value="1"/>
</dbReference>
<comment type="subcellular location">
    <subcellularLocation>
        <location evidence="1">Nucleus</location>
    </subcellularLocation>
</comment>
<dbReference type="GO" id="GO:0071942">
    <property type="term" value="C:XPC complex"/>
    <property type="evidence" value="ECO:0007669"/>
    <property type="project" value="TreeGrafter"/>
</dbReference>
<dbReference type="RefSeq" id="XP_003675654.1">
    <property type="nucleotide sequence ID" value="XM_003675606.1"/>
</dbReference>
<dbReference type="SMART" id="SM01031">
    <property type="entry name" value="BHD_2"/>
    <property type="match status" value="1"/>
</dbReference>
<feature type="domain" description="Rad4 beta-hairpin" evidence="9">
    <location>
        <begin position="489"/>
        <end position="544"/>
    </location>
</feature>
<protein>
    <recommendedName>
        <fullName evidence="12">Rad4 beta-hairpin domain-containing protein</fullName>
    </recommendedName>
</protein>
<dbReference type="Pfam" id="PF03835">
    <property type="entry name" value="Rad4"/>
    <property type="match status" value="1"/>
</dbReference>
<dbReference type="InterPro" id="IPR018327">
    <property type="entry name" value="BHD_2"/>
</dbReference>
<dbReference type="PANTHER" id="PTHR12135">
    <property type="entry name" value="DNA REPAIR PROTEIN XP-C / RAD4"/>
    <property type="match status" value="1"/>
</dbReference>
<dbReference type="InterPro" id="IPR018328">
    <property type="entry name" value="Rad4_beta-hairpin_dom3"/>
</dbReference>
<dbReference type="InterPro" id="IPR018325">
    <property type="entry name" value="Rad4/PNGase_transGLS-fold"/>
</dbReference>
<dbReference type="FunCoup" id="G0VCS8">
    <property type="interactions" value="105"/>
</dbReference>
<dbReference type="GO" id="GO:0003697">
    <property type="term" value="F:single-stranded DNA binding"/>
    <property type="evidence" value="ECO:0007669"/>
    <property type="project" value="TreeGrafter"/>
</dbReference>
<dbReference type="GO" id="GO:0003684">
    <property type="term" value="F:damaged DNA binding"/>
    <property type="evidence" value="ECO:0007669"/>
    <property type="project" value="InterPro"/>
</dbReference>
<keyword evidence="7" id="KW-0472">Membrane</keyword>
<proteinExistence type="inferred from homology"/>
<comment type="similarity">
    <text evidence="2">Belongs to the XPC family.</text>
</comment>
<keyword evidence="5" id="KW-0539">Nucleus</keyword>
<dbReference type="HOGENOM" id="CLU_028212_0_0_1"/>